<feature type="compositionally biased region" description="Basic and acidic residues" evidence="3">
    <location>
        <begin position="384"/>
        <end position="396"/>
    </location>
</feature>
<dbReference type="GO" id="GO:0008061">
    <property type="term" value="F:chitin binding"/>
    <property type="evidence" value="ECO:0007669"/>
    <property type="project" value="InterPro"/>
</dbReference>
<evidence type="ECO:0000313" key="9">
    <source>
        <dbReference type="Proteomes" id="UP001208570"/>
    </source>
</evidence>
<dbReference type="Proteomes" id="UP001208570">
    <property type="component" value="Unassembled WGS sequence"/>
</dbReference>
<feature type="domain" description="Chitin-binding type-2" evidence="7">
    <location>
        <begin position="450"/>
        <end position="506"/>
    </location>
</feature>
<feature type="signal peptide" evidence="5">
    <location>
        <begin position="1"/>
        <end position="20"/>
    </location>
</feature>
<dbReference type="InterPro" id="IPR002557">
    <property type="entry name" value="Chitin-bd_dom"/>
</dbReference>
<dbReference type="SMART" id="SM00034">
    <property type="entry name" value="CLECT"/>
    <property type="match status" value="1"/>
</dbReference>
<evidence type="ECO:0000256" key="5">
    <source>
        <dbReference type="SAM" id="SignalP"/>
    </source>
</evidence>
<dbReference type="InterPro" id="IPR008160">
    <property type="entry name" value="Collagen"/>
</dbReference>
<evidence type="ECO:0000259" key="6">
    <source>
        <dbReference type="PROSITE" id="PS50041"/>
    </source>
</evidence>
<dbReference type="SUPFAM" id="SSF57625">
    <property type="entry name" value="Invertebrate chitin-binding proteins"/>
    <property type="match status" value="1"/>
</dbReference>
<accession>A0AAD9J8M7</accession>
<dbReference type="GO" id="GO:0005615">
    <property type="term" value="C:extracellular space"/>
    <property type="evidence" value="ECO:0007669"/>
    <property type="project" value="TreeGrafter"/>
</dbReference>
<feature type="compositionally biased region" description="Basic and acidic residues" evidence="3">
    <location>
        <begin position="363"/>
        <end position="374"/>
    </location>
</feature>
<dbReference type="PANTHER" id="PTHR24023">
    <property type="entry name" value="COLLAGEN ALPHA"/>
    <property type="match status" value="1"/>
</dbReference>
<sequence length="601" mass="62778">MGLLLLLCLVQLMKTMETMAHLRCPSNDWSIVGTQCYLVVKYQDPLNSDRSWTSARGQCLQMGGDLVSINMPQEDTTVDVIRMYAGLDDSCYYWIGLYDAIHEGRFIWVDGTELNPADAKWLKPGEPNSANPTDLAAENDDYVIASGSWLWSDVRNDWNTTINGNPEPSGFICEANAFLMSVKGEKGEQGDKGPIGQRGPTGEGGVPGHIGPTGPLGPKGPPGDKGPSGDRGQPGFPGDPGKPGLPGSRGDVGSRGQQGINGNKGQSGEPGRPGPDGAPGVPGAAGQEGIKGLKGLQGDRGSPGLPGTKGQKGDQGEPGVKGQPGIKGPQGRHGNEGSPGDQGPRGLPGYRGPDGAPGPVGDKGSKGEKGHVGDKGLSGLSGEKGQRGDKGLKGDIGDPGPPGTVGGTGVYGHMGMPGPPGPPGSIPQIRSRNAVKTALVHPSSPFINVTTFCAGLPEGLYAHPIHCWQFVACGRNFRGDKEYSCASGRKFHGFVKTCVWDPDCAYGIVASTNGTISSHALHLKGLTKVKNEYDLLKVSKGFSIYTAVTITLIIIVSVLIVLVVRLYMKKMASSSHTEYSSATSDSDYLSTSSFARRQLTM</sequence>
<keyword evidence="2" id="KW-0176">Collagen</keyword>
<keyword evidence="4" id="KW-0812">Transmembrane</keyword>
<dbReference type="PROSITE" id="PS50041">
    <property type="entry name" value="C_TYPE_LECTIN_2"/>
    <property type="match status" value="1"/>
</dbReference>
<dbReference type="AlphaFoldDB" id="A0AAD9J8M7"/>
<dbReference type="InterPro" id="IPR050149">
    <property type="entry name" value="Collagen_superfamily"/>
</dbReference>
<dbReference type="InterPro" id="IPR016187">
    <property type="entry name" value="CTDL_fold"/>
</dbReference>
<dbReference type="GO" id="GO:0031012">
    <property type="term" value="C:extracellular matrix"/>
    <property type="evidence" value="ECO:0007669"/>
    <property type="project" value="TreeGrafter"/>
</dbReference>
<dbReference type="Pfam" id="PF01391">
    <property type="entry name" value="Collagen"/>
    <property type="match status" value="2"/>
</dbReference>
<evidence type="ECO:0000256" key="1">
    <source>
        <dbReference type="ARBA" id="ARBA00022837"/>
    </source>
</evidence>
<keyword evidence="5" id="KW-0732">Signal</keyword>
<feature type="chain" id="PRO_5042169226" evidence="5">
    <location>
        <begin position="21"/>
        <end position="601"/>
    </location>
</feature>
<evidence type="ECO:0000313" key="8">
    <source>
        <dbReference type="EMBL" id="KAK2148232.1"/>
    </source>
</evidence>
<dbReference type="PROSITE" id="PS50940">
    <property type="entry name" value="CHIT_BIND_II"/>
    <property type="match status" value="1"/>
</dbReference>
<gene>
    <name evidence="8" type="ORF">LSH36_508g01073</name>
</gene>
<feature type="compositionally biased region" description="Gly residues" evidence="3">
    <location>
        <begin position="199"/>
        <end position="208"/>
    </location>
</feature>
<evidence type="ECO:0000256" key="2">
    <source>
        <dbReference type="ARBA" id="ARBA00023119"/>
    </source>
</evidence>
<dbReference type="SUPFAM" id="SSF56436">
    <property type="entry name" value="C-type lectin-like"/>
    <property type="match status" value="1"/>
</dbReference>
<keyword evidence="4" id="KW-0472">Membrane</keyword>
<feature type="compositionally biased region" description="Gly residues" evidence="3">
    <location>
        <begin position="403"/>
        <end position="412"/>
    </location>
</feature>
<dbReference type="InterPro" id="IPR001304">
    <property type="entry name" value="C-type_lectin-like"/>
</dbReference>
<feature type="region of interest" description="Disordered" evidence="3">
    <location>
        <begin position="184"/>
        <end position="429"/>
    </location>
</feature>
<proteinExistence type="predicted"/>
<protein>
    <submittedName>
        <fullName evidence="8">Uncharacterized protein</fullName>
    </submittedName>
</protein>
<dbReference type="InterPro" id="IPR036508">
    <property type="entry name" value="Chitin-bd_dom_sf"/>
</dbReference>
<feature type="domain" description="C-type lectin" evidence="6">
    <location>
        <begin position="32"/>
        <end position="149"/>
    </location>
</feature>
<dbReference type="InterPro" id="IPR016186">
    <property type="entry name" value="C-type_lectin-like/link_sf"/>
</dbReference>
<keyword evidence="9" id="KW-1185">Reference proteome</keyword>
<feature type="compositionally biased region" description="Polar residues" evidence="3">
    <location>
        <begin position="255"/>
        <end position="266"/>
    </location>
</feature>
<feature type="transmembrane region" description="Helical" evidence="4">
    <location>
        <begin position="542"/>
        <end position="564"/>
    </location>
</feature>
<organism evidence="8 9">
    <name type="scientific">Paralvinella palmiformis</name>
    <dbReference type="NCBI Taxonomy" id="53620"/>
    <lineage>
        <taxon>Eukaryota</taxon>
        <taxon>Metazoa</taxon>
        <taxon>Spiralia</taxon>
        <taxon>Lophotrochozoa</taxon>
        <taxon>Annelida</taxon>
        <taxon>Polychaeta</taxon>
        <taxon>Sedentaria</taxon>
        <taxon>Canalipalpata</taxon>
        <taxon>Terebellida</taxon>
        <taxon>Terebelliformia</taxon>
        <taxon>Alvinellidae</taxon>
        <taxon>Paralvinella</taxon>
    </lineage>
</organism>
<comment type="caution">
    <text evidence="8">The sequence shown here is derived from an EMBL/GenBank/DDBJ whole genome shotgun (WGS) entry which is preliminary data.</text>
</comment>
<evidence type="ECO:0000256" key="4">
    <source>
        <dbReference type="SAM" id="Phobius"/>
    </source>
</evidence>
<feature type="compositionally biased region" description="Low complexity" evidence="3">
    <location>
        <begin position="278"/>
        <end position="288"/>
    </location>
</feature>
<evidence type="ECO:0000256" key="3">
    <source>
        <dbReference type="SAM" id="MobiDB-lite"/>
    </source>
</evidence>
<keyword evidence="4" id="KW-1133">Transmembrane helix</keyword>
<dbReference type="CDD" id="cd00037">
    <property type="entry name" value="CLECT"/>
    <property type="match status" value="1"/>
</dbReference>
<dbReference type="PANTHER" id="PTHR24023:SF1082">
    <property type="entry name" value="COLLAGEN TRIPLE HELIX REPEAT"/>
    <property type="match status" value="1"/>
</dbReference>
<reference evidence="8" key="1">
    <citation type="journal article" date="2023" name="Mol. Biol. Evol.">
        <title>Third-Generation Sequencing Reveals the Adaptive Role of the Epigenome in Three Deep-Sea Polychaetes.</title>
        <authorList>
            <person name="Perez M."/>
            <person name="Aroh O."/>
            <person name="Sun Y."/>
            <person name="Lan Y."/>
            <person name="Juniper S.K."/>
            <person name="Young C.R."/>
            <person name="Angers B."/>
            <person name="Qian P.Y."/>
        </authorList>
    </citation>
    <scope>NUCLEOTIDE SEQUENCE</scope>
    <source>
        <strain evidence="8">P08H-3</strain>
    </source>
</reference>
<evidence type="ECO:0000259" key="7">
    <source>
        <dbReference type="PROSITE" id="PS50940"/>
    </source>
</evidence>
<dbReference type="Gene3D" id="3.10.100.10">
    <property type="entry name" value="Mannose-Binding Protein A, subunit A"/>
    <property type="match status" value="1"/>
</dbReference>
<name>A0AAD9J8M7_9ANNE</name>
<dbReference type="EMBL" id="JAODUP010000508">
    <property type="protein sequence ID" value="KAK2148232.1"/>
    <property type="molecule type" value="Genomic_DNA"/>
</dbReference>
<dbReference type="Pfam" id="PF01607">
    <property type="entry name" value="CBM_14"/>
    <property type="match status" value="1"/>
</dbReference>
<dbReference type="Pfam" id="PF00059">
    <property type="entry name" value="Lectin_C"/>
    <property type="match status" value="1"/>
</dbReference>
<dbReference type="GO" id="GO:0005581">
    <property type="term" value="C:collagen trimer"/>
    <property type="evidence" value="ECO:0007669"/>
    <property type="project" value="UniProtKB-KW"/>
</dbReference>
<keyword evidence="1" id="KW-0106">Calcium</keyword>